<dbReference type="Proteomes" id="UP000521943">
    <property type="component" value="Unassembled WGS sequence"/>
</dbReference>
<name>A0A8H6HEA0_9AGAR</name>
<dbReference type="EMBL" id="JACGCI010000125">
    <property type="protein sequence ID" value="KAF6744196.1"/>
    <property type="molecule type" value="Genomic_DNA"/>
</dbReference>
<organism evidence="1 2">
    <name type="scientific">Ephemerocybe angulata</name>
    <dbReference type="NCBI Taxonomy" id="980116"/>
    <lineage>
        <taxon>Eukaryota</taxon>
        <taxon>Fungi</taxon>
        <taxon>Dikarya</taxon>
        <taxon>Basidiomycota</taxon>
        <taxon>Agaricomycotina</taxon>
        <taxon>Agaricomycetes</taxon>
        <taxon>Agaricomycetidae</taxon>
        <taxon>Agaricales</taxon>
        <taxon>Agaricineae</taxon>
        <taxon>Psathyrellaceae</taxon>
        <taxon>Ephemerocybe</taxon>
    </lineage>
</organism>
<comment type="caution">
    <text evidence="1">The sequence shown here is derived from an EMBL/GenBank/DDBJ whole genome shotgun (WGS) entry which is preliminary data.</text>
</comment>
<accession>A0A8H6HEA0</accession>
<evidence type="ECO:0000313" key="1">
    <source>
        <dbReference type="EMBL" id="KAF6744196.1"/>
    </source>
</evidence>
<proteinExistence type="predicted"/>
<reference evidence="1 2" key="1">
    <citation type="submission" date="2020-07" db="EMBL/GenBank/DDBJ databases">
        <title>Comparative genomics of pyrophilous fungi reveals a link between fire events and developmental genes.</title>
        <authorList>
            <consortium name="DOE Joint Genome Institute"/>
            <person name="Steindorff A.S."/>
            <person name="Carver A."/>
            <person name="Calhoun S."/>
            <person name="Stillman K."/>
            <person name="Liu H."/>
            <person name="Lipzen A."/>
            <person name="Pangilinan J."/>
            <person name="Labutti K."/>
            <person name="Bruns T.D."/>
            <person name="Grigoriev I.V."/>
        </authorList>
    </citation>
    <scope>NUCLEOTIDE SEQUENCE [LARGE SCALE GENOMIC DNA]</scope>
    <source>
        <strain evidence="1 2">CBS 144469</strain>
    </source>
</reference>
<evidence type="ECO:0000313" key="2">
    <source>
        <dbReference type="Proteomes" id="UP000521943"/>
    </source>
</evidence>
<protein>
    <submittedName>
        <fullName evidence="1">Uncharacterized protein</fullName>
    </submittedName>
</protein>
<dbReference type="AlphaFoldDB" id="A0A8H6HEA0"/>
<keyword evidence="2" id="KW-1185">Reference proteome</keyword>
<gene>
    <name evidence="1" type="ORF">DFP72DRAFT_1177192</name>
</gene>
<sequence>MSPPPSPSNSPPPSPLYKATLSWPVRRVAKRLNLVETTKGAMPKTDPVVDGQAIRLRRKAALNAKSLLAQITPEIDGDSYSTESGPAPTKEVLVLFAPPGYFASRGTDVAEATQPAKFTEGTEANKKTVRFSDELTAPASTTPSKDRVIKPLPKRAQRQSTRNIAATAVRSISTPPAKESARTDDSVKIREQRLRNAEHCQLYASGVRRKVFCTLCALDVQLKAKEDYCFAKWVEHCESSAHVEKLRSTSAKASAAAIKASKGKGKGKAT</sequence>